<reference evidence="5 6" key="1">
    <citation type="submission" date="2021-01" db="EMBL/GenBank/DDBJ databases">
        <title>Genomic Encyclopedia of Type Strains, Phase IV (KMG-IV): sequencing the most valuable type-strain genomes for metagenomic binning, comparative biology and taxonomic classification.</title>
        <authorList>
            <person name="Goeker M."/>
        </authorList>
    </citation>
    <scope>NUCLEOTIDE SEQUENCE [LARGE SCALE GENOMIC DNA]</scope>
    <source>
        <strain evidence="5 6">DSM 100968</strain>
    </source>
</reference>
<dbReference type="SMART" id="SM00342">
    <property type="entry name" value="HTH_ARAC"/>
    <property type="match status" value="1"/>
</dbReference>
<organism evidence="5 6">
    <name type="scientific">Sporolactobacillus spathodeae</name>
    <dbReference type="NCBI Taxonomy" id="1465502"/>
    <lineage>
        <taxon>Bacteria</taxon>
        <taxon>Bacillati</taxon>
        <taxon>Bacillota</taxon>
        <taxon>Bacilli</taxon>
        <taxon>Bacillales</taxon>
        <taxon>Sporolactobacillaceae</taxon>
        <taxon>Sporolactobacillus</taxon>
    </lineage>
</organism>
<dbReference type="EMBL" id="JAFBEV010000016">
    <property type="protein sequence ID" value="MBM7658401.1"/>
    <property type="molecule type" value="Genomic_DNA"/>
</dbReference>
<evidence type="ECO:0000256" key="3">
    <source>
        <dbReference type="ARBA" id="ARBA00023163"/>
    </source>
</evidence>
<evidence type="ECO:0000313" key="5">
    <source>
        <dbReference type="EMBL" id="MBM7658401.1"/>
    </source>
</evidence>
<name>A0ABS2Q9E1_9BACL</name>
<proteinExistence type="predicted"/>
<dbReference type="PROSITE" id="PS01124">
    <property type="entry name" value="HTH_ARAC_FAMILY_2"/>
    <property type="match status" value="1"/>
</dbReference>
<dbReference type="InterPro" id="IPR009057">
    <property type="entry name" value="Homeodomain-like_sf"/>
</dbReference>
<dbReference type="SUPFAM" id="SSF46689">
    <property type="entry name" value="Homeodomain-like"/>
    <property type="match status" value="2"/>
</dbReference>
<dbReference type="Pfam" id="PF12833">
    <property type="entry name" value="HTH_18"/>
    <property type="match status" value="1"/>
</dbReference>
<dbReference type="Gene3D" id="1.10.10.60">
    <property type="entry name" value="Homeodomain-like"/>
    <property type="match status" value="2"/>
</dbReference>
<dbReference type="InterPro" id="IPR018062">
    <property type="entry name" value="HTH_AraC-typ_CS"/>
</dbReference>
<keyword evidence="2" id="KW-0238">DNA-binding</keyword>
<keyword evidence="1" id="KW-0805">Transcription regulation</keyword>
<dbReference type="PANTHER" id="PTHR43280">
    <property type="entry name" value="ARAC-FAMILY TRANSCRIPTIONAL REGULATOR"/>
    <property type="match status" value="1"/>
</dbReference>
<comment type="caution">
    <text evidence="5">The sequence shown here is derived from an EMBL/GenBank/DDBJ whole genome shotgun (WGS) entry which is preliminary data.</text>
</comment>
<dbReference type="InterPro" id="IPR018060">
    <property type="entry name" value="HTH_AraC"/>
</dbReference>
<gene>
    <name evidence="5" type="ORF">JOC27_001854</name>
</gene>
<accession>A0ABS2Q9E1</accession>
<keyword evidence="3" id="KW-0804">Transcription</keyword>
<evidence type="ECO:0000256" key="1">
    <source>
        <dbReference type="ARBA" id="ARBA00023015"/>
    </source>
</evidence>
<protein>
    <submittedName>
        <fullName evidence="5">YSIRK-targeted surface antigen transcriptional regulator</fullName>
    </submittedName>
</protein>
<dbReference type="RefSeq" id="WP_205006964.1">
    <property type="nucleotide sequence ID" value="NZ_CBCRXA010000011.1"/>
</dbReference>
<keyword evidence="6" id="KW-1185">Reference proteome</keyword>
<dbReference type="PANTHER" id="PTHR43280:SF34">
    <property type="entry name" value="ARAC-FAMILY TRANSCRIPTIONAL REGULATOR"/>
    <property type="match status" value="1"/>
</dbReference>
<feature type="domain" description="HTH araC/xylS-type" evidence="4">
    <location>
        <begin position="293"/>
        <end position="391"/>
    </location>
</feature>
<evidence type="ECO:0000256" key="2">
    <source>
        <dbReference type="ARBA" id="ARBA00023125"/>
    </source>
</evidence>
<evidence type="ECO:0000259" key="4">
    <source>
        <dbReference type="PROSITE" id="PS01124"/>
    </source>
</evidence>
<dbReference type="PROSITE" id="PS00041">
    <property type="entry name" value="HTH_ARAC_FAMILY_1"/>
    <property type="match status" value="1"/>
</dbReference>
<dbReference type="Proteomes" id="UP000823201">
    <property type="component" value="Unassembled WGS sequence"/>
</dbReference>
<evidence type="ECO:0000313" key="6">
    <source>
        <dbReference type="Proteomes" id="UP000823201"/>
    </source>
</evidence>
<sequence>MQNIYVILAHIYQATGIPIYLYDRNTFVKAFSDDEHDHFLPPKQFIDYLTNSRREIDYLASDFFAYFGSIEISSTSTLRIIVGPAFQMNIQQDHFRELIKSYVVVEQKEREEFSQFISNLPVISLNRFLNILKTIHFFINQKEISTETILKSRDKVLREDQAILTTYENRENLRYNNSYNVENRLCGYVEHGDLEKILEFIEEPFQTHEGKMAQDSLRQAKNTAIVSITLITRAAIRGGVDTESAFQISDRFIQQIEQFHSLGPIQHLIQEVLFDLTNRVRKLKLVHMGSEFLPLIRYIERNVNQPLSVTLLAEKFGYSRSHLSTLFKKTNGITLQNFITKCKMEEAKQLLTYTDKAISTISNYLRFSSQSHFQTVFKQYTGQSPAKYRKNTNHIKEF</sequence>